<reference evidence="2 3" key="1">
    <citation type="submission" date="2023-12" db="EMBL/GenBank/DDBJ databases">
        <title>Sinomonas terricola sp. nov, isolated from litchi orchard soil in Guangdong, PR China.</title>
        <authorList>
            <person name="Jiaxin W."/>
            <person name="Yang Z."/>
            <person name="Honghui Z."/>
        </authorList>
    </citation>
    <scope>NUCLEOTIDE SEQUENCE [LARGE SCALE GENOMIC DNA]</scope>
    <source>
        <strain evidence="2 3">JGH33</strain>
    </source>
</reference>
<feature type="transmembrane region" description="Helical" evidence="1">
    <location>
        <begin position="112"/>
        <end position="136"/>
    </location>
</feature>
<accession>A0ABU5T3K1</accession>
<comment type="caution">
    <text evidence="2">The sequence shown here is derived from an EMBL/GenBank/DDBJ whole genome shotgun (WGS) entry which is preliminary data.</text>
</comment>
<evidence type="ECO:0000313" key="2">
    <source>
        <dbReference type="EMBL" id="MEA5453711.1"/>
    </source>
</evidence>
<keyword evidence="1" id="KW-0812">Transmembrane</keyword>
<feature type="transmembrane region" description="Helical" evidence="1">
    <location>
        <begin position="175"/>
        <end position="202"/>
    </location>
</feature>
<evidence type="ECO:0008006" key="4">
    <source>
        <dbReference type="Google" id="ProtNLM"/>
    </source>
</evidence>
<feature type="transmembrane region" description="Helical" evidence="1">
    <location>
        <begin position="143"/>
        <end position="169"/>
    </location>
</feature>
<sequence>MSRPSAARFYLPWLAWVALGEFAGFLVPLAAEALSLALGLPDLLAAALLAVAGAGEGAILGSVQGWRLSREAPRLKRRRFAALTAAAAAVAWLLGMLPVVAEPVWTRWPPALAAAAGIAVAALLLASIGTGQWLALRRVLPGAWMWIPSTAAASCVGLGAFFAVATPLWQEGQPFALVLAIGALAAAVMALGMAAVTGWAAGRLLRRSAAARRPVSSAHE</sequence>
<keyword evidence="1" id="KW-1133">Transmembrane helix</keyword>
<organism evidence="2 3">
    <name type="scientific">Sinomonas terricola</name>
    <dbReference type="NCBI Taxonomy" id="3110330"/>
    <lineage>
        <taxon>Bacteria</taxon>
        <taxon>Bacillati</taxon>
        <taxon>Actinomycetota</taxon>
        <taxon>Actinomycetes</taxon>
        <taxon>Micrococcales</taxon>
        <taxon>Micrococcaceae</taxon>
        <taxon>Sinomonas</taxon>
    </lineage>
</organism>
<name>A0ABU5T3K1_9MICC</name>
<dbReference type="Proteomes" id="UP001304769">
    <property type="component" value="Unassembled WGS sequence"/>
</dbReference>
<feature type="transmembrane region" description="Helical" evidence="1">
    <location>
        <begin position="9"/>
        <end position="31"/>
    </location>
</feature>
<keyword evidence="1" id="KW-0472">Membrane</keyword>
<dbReference type="EMBL" id="JAYGGQ010000001">
    <property type="protein sequence ID" value="MEA5453711.1"/>
    <property type="molecule type" value="Genomic_DNA"/>
</dbReference>
<keyword evidence="3" id="KW-1185">Reference proteome</keyword>
<feature type="transmembrane region" description="Helical" evidence="1">
    <location>
        <begin position="80"/>
        <end position="100"/>
    </location>
</feature>
<dbReference type="RefSeq" id="WP_323277460.1">
    <property type="nucleotide sequence ID" value="NZ_JAYGGQ010000001.1"/>
</dbReference>
<feature type="transmembrane region" description="Helical" evidence="1">
    <location>
        <begin position="43"/>
        <end position="68"/>
    </location>
</feature>
<proteinExistence type="predicted"/>
<evidence type="ECO:0000313" key="3">
    <source>
        <dbReference type="Proteomes" id="UP001304769"/>
    </source>
</evidence>
<protein>
    <recommendedName>
        <fullName evidence="4">Permease</fullName>
    </recommendedName>
</protein>
<gene>
    <name evidence="2" type="ORF">SPF06_03155</name>
</gene>
<evidence type="ECO:0000256" key="1">
    <source>
        <dbReference type="SAM" id="Phobius"/>
    </source>
</evidence>